<name>A0A392R7B7_9FABA</name>
<dbReference type="AlphaFoldDB" id="A0A392R7B7"/>
<accession>A0A392R7B7</accession>
<evidence type="ECO:0000313" key="2">
    <source>
        <dbReference type="Proteomes" id="UP000265520"/>
    </source>
</evidence>
<dbReference type="EMBL" id="LXQA010196083">
    <property type="protein sequence ID" value="MCI32493.1"/>
    <property type="molecule type" value="Genomic_DNA"/>
</dbReference>
<proteinExistence type="predicted"/>
<sequence>MQEEGLNRATSGAGRWLVGSWHHHQLKAPSALGAMRVAVWWFGTWLLRGVQQGLRGAQPAGINSCCCVLQPKERDCGEVFRVFHQQQG</sequence>
<protein>
    <submittedName>
        <fullName evidence="1">Uncharacterized protein</fullName>
    </submittedName>
</protein>
<comment type="caution">
    <text evidence="1">The sequence shown here is derived from an EMBL/GenBank/DDBJ whole genome shotgun (WGS) entry which is preliminary data.</text>
</comment>
<keyword evidence="2" id="KW-1185">Reference proteome</keyword>
<reference evidence="1 2" key="1">
    <citation type="journal article" date="2018" name="Front. Plant Sci.">
        <title>Red Clover (Trifolium pratense) and Zigzag Clover (T. medium) - A Picture of Genomic Similarities and Differences.</title>
        <authorList>
            <person name="Dluhosova J."/>
            <person name="Istvanek J."/>
            <person name="Nedelnik J."/>
            <person name="Repkova J."/>
        </authorList>
    </citation>
    <scope>NUCLEOTIDE SEQUENCE [LARGE SCALE GENOMIC DNA]</scope>
    <source>
        <strain evidence="2">cv. 10/8</strain>
        <tissue evidence="1">Leaf</tissue>
    </source>
</reference>
<dbReference type="Proteomes" id="UP000265520">
    <property type="component" value="Unassembled WGS sequence"/>
</dbReference>
<evidence type="ECO:0000313" key="1">
    <source>
        <dbReference type="EMBL" id="MCI32493.1"/>
    </source>
</evidence>
<organism evidence="1 2">
    <name type="scientific">Trifolium medium</name>
    <dbReference type="NCBI Taxonomy" id="97028"/>
    <lineage>
        <taxon>Eukaryota</taxon>
        <taxon>Viridiplantae</taxon>
        <taxon>Streptophyta</taxon>
        <taxon>Embryophyta</taxon>
        <taxon>Tracheophyta</taxon>
        <taxon>Spermatophyta</taxon>
        <taxon>Magnoliopsida</taxon>
        <taxon>eudicotyledons</taxon>
        <taxon>Gunneridae</taxon>
        <taxon>Pentapetalae</taxon>
        <taxon>rosids</taxon>
        <taxon>fabids</taxon>
        <taxon>Fabales</taxon>
        <taxon>Fabaceae</taxon>
        <taxon>Papilionoideae</taxon>
        <taxon>50 kb inversion clade</taxon>
        <taxon>NPAAA clade</taxon>
        <taxon>Hologalegina</taxon>
        <taxon>IRL clade</taxon>
        <taxon>Trifolieae</taxon>
        <taxon>Trifolium</taxon>
    </lineage>
</organism>